<evidence type="ECO:0000256" key="2">
    <source>
        <dbReference type="ARBA" id="ARBA00022448"/>
    </source>
</evidence>
<dbReference type="PROSITE" id="PS50893">
    <property type="entry name" value="ABC_TRANSPORTER_2"/>
    <property type="match status" value="1"/>
</dbReference>
<dbReference type="EMBL" id="BIFT01000002">
    <property type="protein sequence ID" value="GCE30807.1"/>
    <property type="molecule type" value="Genomic_DNA"/>
</dbReference>
<dbReference type="InterPro" id="IPR011527">
    <property type="entry name" value="ABC1_TM_dom"/>
</dbReference>
<dbReference type="InterPro" id="IPR039421">
    <property type="entry name" value="Type_1_exporter"/>
</dbReference>
<dbReference type="Gene3D" id="1.20.1560.10">
    <property type="entry name" value="ABC transporter type 1, transmembrane domain"/>
    <property type="match status" value="1"/>
</dbReference>
<evidence type="ECO:0000256" key="4">
    <source>
        <dbReference type="ARBA" id="ARBA00022692"/>
    </source>
</evidence>
<proteinExistence type="predicted"/>
<dbReference type="Proteomes" id="UP000287171">
    <property type="component" value="Unassembled WGS sequence"/>
</dbReference>
<keyword evidence="13" id="KW-1185">Reference proteome</keyword>
<accession>A0A402BHS7</accession>
<dbReference type="OrthoDB" id="9769895at2"/>
<keyword evidence="12" id="KW-0347">Helicase</keyword>
<evidence type="ECO:0000256" key="3">
    <source>
        <dbReference type="ARBA" id="ARBA00022475"/>
    </source>
</evidence>
<organism evidence="12 13">
    <name type="scientific">Dictyobacter alpinus</name>
    <dbReference type="NCBI Taxonomy" id="2014873"/>
    <lineage>
        <taxon>Bacteria</taxon>
        <taxon>Bacillati</taxon>
        <taxon>Chloroflexota</taxon>
        <taxon>Ktedonobacteria</taxon>
        <taxon>Ktedonobacterales</taxon>
        <taxon>Dictyobacteraceae</taxon>
        <taxon>Dictyobacter</taxon>
    </lineage>
</organism>
<evidence type="ECO:0000259" key="10">
    <source>
        <dbReference type="PROSITE" id="PS50893"/>
    </source>
</evidence>
<evidence type="ECO:0000256" key="7">
    <source>
        <dbReference type="ARBA" id="ARBA00022989"/>
    </source>
</evidence>
<comment type="caution">
    <text evidence="12">The sequence shown here is derived from an EMBL/GenBank/DDBJ whole genome shotgun (WGS) entry which is preliminary data.</text>
</comment>
<evidence type="ECO:0000256" key="9">
    <source>
        <dbReference type="SAM" id="Phobius"/>
    </source>
</evidence>
<dbReference type="PANTHER" id="PTHR43394">
    <property type="entry name" value="ATP-DEPENDENT PERMEASE MDL1, MITOCHONDRIAL"/>
    <property type="match status" value="1"/>
</dbReference>
<protein>
    <submittedName>
        <fullName evidence="12">Helicase</fullName>
    </submittedName>
</protein>
<dbReference type="GO" id="GO:0005524">
    <property type="term" value="F:ATP binding"/>
    <property type="evidence" value="ECO:0007669"/>
    <property type="project" value="UniProtKB-KW"/>
</dbReference>
<dbReference type="InterPro" id="IPR003439">
    <property type="entry name" value="ABC_transporter-like_ATP-bd"/>
</dbReference>
<dbReference type="GO" id="GO:0004386">
    <property type="term" value="F:helicase activity"/>
    <property type="evidence" value="ECO:0007669"/>
    <property type="project" value="UniProtKB-KW"/>
</dbReference>
<evidence type="ECO:0000256" key="8">
    <source>
        <dbReference type="ARBA" id="ARBA00023136"/>
    </source>
</evidence>
<dbReference type="Pfam" id="PF00664">
    <property type="entry name" value="ABC_membrane"/>
    <property type="match status" value="1"/>
</dbReference>
<gene>
    <name evidence="12" type="ORF">KDA_62910</name>
</gene>
<feature type="domain" description="ABC transporter" evidence="10">
    <location>
        <begin position="339"/>
        <end position="573"/>
    </location>
</feature>
<feature type="transmembrane region" description="Helical" evidence="9">
    <location>
        <begin position="164"/>
        <end position="181"/>
    </location>
</feature>
<dbReference type="SUPFAM" id="SSF52540">
    <property type="entry name" value="P-loop containing nucleoside triphosphate hydrolases"/>
    <property type="match status" value="1"/>
</dbReference>
<dbReference type="GO" id="GO:0005886">
    <property type="term" value="C:plasma membrane"/>
    <property type="evidence" value="ECO:0007669"/>
    <property type="project" value="UniProtKB-SubCell"/>
</dbReference>
<keyword evidence="12" id="KW-0378">Hydrolase</keyword>
<keyword evidence="2" id="KW-0813">Transport</keyword>
<comment type="subcellular location">
    <subcellularLocation>
        <location evidence="1">Cell membrane</location>
        <topology evidence="1">Multi-pass membrane protein</topology>
    </subcellularLocation>
</comment>
<dbReference type="InterPro" id="IPR017871">
    <property type="entry name" value="ABC_transporter-like_CS"/>
</dbReference>
<feature type="transmembrane region" description="Helical" evidence="9">
    <location>
        <begin position="138"/>
        <end position="158"/>
    </location>
</feature>
<name>A0A402BHS7_9CHLR</name>
<dbReference type="RefSeq" id="WP_126630848.1">
    <property type="nucleotide sequence ID" value="NZ_BIFT01000002.1"/>
</dbReference>
<keyword evidence="4 9" id="KW-0812">Transmembrane</keyword>
<dbReference type="Gene3D" id="3.40.50.300">
    <property type="entry name" value="P-loop containing nucleotide triphosphate hydrolases"/>
    <property type="match status" value="1"/>
</dbReference>
<keyword evidence="8 9" id="KW-0472">Membrane</keyword>
<keyword evidence="6" id="KW-0067">ATP-binding</keyword>
<dbReference type="InterPro" id="IPR027417">
    <property type="entry name" value="P-loop_NTPase"/>
</dbReference>
<feature type="domain" description="ABC transmembrane type-1" evidence="11">
    <location>
        <begin position="24"/>
        <end position="306"/>
    </location>
</feature>
<keyword evidence="5" id="KW-0547">Nucleotide-binding</keyword>
<feature type="transmembrane region" description="Helical" evidence="9">
    <location>
        <begin position="248"/>
        <end position="271"/>
    </location>
</feature>
<dbReference type="PROSITE" id="PS50929">
    <property type="entry name" value="ABC_TM1F"/>
    <property type="match status" value="1"/>
</dbReference>
<evidence type="ECO:0000259" key="11">
    <source>
        <dbReference type="PROSITE" id="PS50929"/>
    </source>
</evidence>
<dbReference type="SUPFAM" id="SSF90123">
    <property type="entry name" value="ABC transporter transmembrane region"/>
    <property type="match status" value="1"/>
</dbReference>
<dbReference type="GO" id="GO:0016887">
    <property type="term" value="F:ATP hydrolysis activity"/>
    <property type="evidence" value="ECO:0007669"/>
    <property type="project" value="InterPro"/>
</dbReference>
<dbReference type="CDD" id="cd07346">
    <property type="entry name" value="ABC_6TM_exporters"/>
    <property type="match status" value="1"/>
</dbReference>
<evidence type="ECO:0000313" key="13">
    <source>
        <dbReference type="Proteomes" id="UP000287171"/>
    </source>
</evidence>
<evidence type="ECO:0000256" key="5">
    <source>
        <dbReference type="ARBA" id="ARBA00022741"/>
    </source>
</evidence>
<sequence length="597" mass="66491">MHTSLKRYLTLLSTYLKPQWRNVVLLALALCSGIGLQLLNPQILGHFIDTAVAQGANTTLVKFGLLFIGISIAKQGISVLSTYLDTHVAWTATNQLRSDLVAHCLSLDMHYHKTRSAGEMIERIDGDVNALTNFFSQLVLNLLTSLILLLCILILFFAMSWQEGCAMTIFSGIAFLILMRMRKHAIPIKKKERQITTTFYGFLSERLSGTEDIRANGANNYVLHQFYLLLSEWFPIFRRSQRIGASMGIISLMLFVLGTTLSLSIATILWMQGKLSIGTVYVIFSYTDQLSQPIQQIQEQLQDLQQAEACIQRIEELRETHSALKDGSGRLEGSQARSITFENICFGYSEDQPILHNLSFELAPGHVLGVVGHTGAGKTTLVRLLFRLYDPQAGEIRLDDVALPTLQLRSLRQKIGMVTQDVQLFHASVRDNLTLFNPNIPDTQILHALSTIGLTPWYQSLSEGLDSLIGSAGQGLSAGQAQLLAFARVFLANPSIIILDEASSRLDPATERLVEHAIDTLLQGRTVLIIAHRLSTIQRADEILVLEDGQISEYGSRQILAQDPHSRFHALLQRGQETVEEALTANNDADTREEDKR</sequence>
<feature type="transmembrane region" description="Helical" evidence="9">
    <location>
        <begin position="20"/>
        <end position="39"/>
    </location>
</feature>
<dbReference type="InterPro" id="IPR003593">
    <property type="entry name" value="AAA+_ATPase"/>
</dbReference>
<dbReference type="AlphaFoldDB" id="A0A402BHS7"/>
<dbReference type="Pfam" id="PF00005">
    <property type="entry name" value="ABC_tran"/>
    <property type="match status" value="1"/>
</dbReference>
<keyword evidence="7 9" id="KW-1133">Transmembrane helix</keyword>
<evidence type="ECO:0000256" key="1">
    <source>
        <dbReference type="ARBA" id="ARBA00004651"/>
    </source>
</evidence>
<dbReference type="PANTHER" id="PTHR43394:SF1">
    <property type="entry name" value="ATP-BINDING CASSETTE SUB-FAMILY B MEMBER 10, MITOCHONDRIAL"/>
    <property type="match status" value="1"/>
</dbReference>
<dbReference type="PROSITE" id="PS00211">
    <property type="entry name" value="ABC_TRANSPORTER_1"/>
    <property type="match status" value="1"/>
</dbReference>
<dbReference type="GO" id="GO:0015421">
    <property type="term" value="F:ABC-type oligopeptide transporter activity"/>
    <property type="evidence" value="ECO:0007669"/>
    <property type="project" value="TreeGrafter"/>
</dbReference>
<dbReference type="FunFam" id="3.40.50.300:FF:000299">
    <property type="entry name" value="ABC transporter ATP-binding protein/permease"/>
    <property type="match status" value="1"/>
</dbReference>
<dbReference type="InterPro" id="IPR036640">
    <property type="entry name" value="ABC1_TM_sf"/>
</dbReference>
<dbReference type="SMART" id="SM00382">
    <property type="entry name" value="AAA"/>
    <property type="match status" value="1"/>
</dbReference>
<evidence type="ECO:0000256" key="6">
    <source>
        <dbReference type="ARBA" id="ARBA00022840"/>
    </source>
</evidence>
<reference evidence="13" key="1">
    <citation type="submission" date="2018-12" db="EMBL/GenBank/DDBJ databases">
        <title>Tengunoibacter tsumagoiensis gen. nov., sp. nov., Dictyobacter kobayashii sp. nov., D. alpinus sp. nov., and D. joshuensis sp. nov. and description of Dictyobacteraceae fam. nov. within the order Ktedonobacterales isolated from Tengu-no-mugimeshi.</title>
        <authorList>
            <person name="Wang C.M."/>
            <person name="Zheng Y."/>
            <person name="Sakai Y."/>
            <person name="Toyoda A."/>
            <person name="Minakuchi Y."/>
            <person name="Abe K."/>
            <person name="Yokota A."/>
            <person name="Yabe S."/>
        </authorList>
    </citation>
    <scope>NUCLEOTIDE SEQUENCE [LARGE SCALE GENOMIC DNA]</scope>
    <source>
        <strain evidence="13">Uno16</strain>
    </source>
</reference>
<evidence type="ECO:0000313" key="12">
    <source>
        <dbReference type="EMBL" id="GCE30807.1"/>
    </source>
</evidence>
<keyword evidence="3" id="KW-1003">Cell membrane</keyword>